<protein>
    <recommendedName>
        <fullName evidence="3">Zinc finger/thioredoxin putative domain-containing protein</fullName>
    </recommendedName>
</protein>
<proteinExistence type="predicted"/>
<reference evidence="4 5" key="1">
    <citation type="submission" date="2019-07" db="EMBL/GenBank/DDBJ databases">
        <title>Sphingomonas AE3 Genome sequencing and assembly.</title>
        <authorList>
            <person name="Kim H."/>
        </authorList>
    </citation>
    <scope>NUCLEOTIDE SEQUENCE [LARGE SCALE GENOMIC DNA]</scope>
    <source>
        <strain evidence="4 5">AE3</strain>
    </source>
</reference>
<feature type="compositionally biased region" description="Basic and acidic residues" evidence="1">
    <location>
        <begin position="1"/>
        <end position="20"/>
    </location>
</feature>
<evidence type="ECO:0000259" key="3">
    <source>
        <dbReference type="Pfam" id="PF13717"/>
    </source>
</evidence>
<dbReference type="NCBIfam" id="TIGR02098">
    <property type="entry name" value="MJ0042_CXXC"/>
    <property type="match status" value="1"/>
</dbReference>
<feature type="region of interest" description="Disordered" evidence="1">
    <location>
        <begin position="1"/>
        <end position="54"/>
    </location>
</feature>
<evidence type="ECO:0000256" key="1">
    <source>
        <dbReference type="SAM" id="MobiDB-lite"/>
    </source>
</evidence>
<evidence type="ECO:0000256" key="2">
    <source>
        <dbReference type="SAM" id="Phobius"/>
    </source>
</evidence>
<evidence type="ECO:0000313" key="5">
    <source>
        <dbReference type="Proteomes" id="UP000321857"/>
    </source>
</evidence>
<dbReference type="InterPro" id="IPR011723">
    <property type="entry name" value="Znf/thioredoxin_put"/>
</dbReference>
<dbReference type="AlphaFoldDB" id="A0A516IRN6"/>
<feature type="domain" description="Zinc finger/thioredoxin putative" evidence="3">
    <location>
        <begin position="78"/>
        <end position="112"/>
    </location>
</feature>
<name>A0A516IRN6_9SPHN</name>
<feature type="region of interest" description="Disordered" evidence="1">
    <location>
        <begin position="114"/>
        <end position="145"/>
    </location>
</feature>
<dbReference type="Pfam" id="PF13717">
    <property type="entry name" value="Zn_ribbon_4"/>
    <property type="match status" value="1"/>
</dbReference>
<dbReference type="Proteomes" id="UP000321857">
    <property type="component" value="Chromosome"/>
</dbReference>
<sequence>MGRSENKILPRTGGSRDRTGPRRPCRSAGQRDRTRRYSPSNCLPSRRSGCGTGQAALPRREHCCLSKLIVSQEAPPHMILTCPACATKYVVKDDAVPPGGRQVRCASCKHSWHVDPEPAADEESQAVRPSQAAAPIPSEPLADTDQDYVPVVAPSGDVVAEIAGPEEGLAESETPEAADPEWGPADVQSSAMGDYADGGSPAEAPQPGASEDDFQIYAPIRDESEPGRRRWPLLLGLLILIAAAAAAFWLFASPEWKARAGIAKASATPLQLMITTRDRQMLESGNELIAISGRVINPTDSPQDVPPIMAELRDARTKAIVHRWTIAPPSRVLAPRASASFNSAEVDVPKGGDELTISLGS</sequence>
<dbReference type="OrthoDB" id="7159357at2"/>
<dbReference type="KEGG" id="sxa:FMM02_06090"/>
<keyword evidence="2" id="KW-1133">Transmembrane helix</keyword>
<feature type="region of interest" description="Disordered" evidence="1">
    <location>
        <begin position="167"/>
        <end position="211"/>
    </location>
</feature>
<feature type="compositionally biased region" description="Acidic residues" evidence="1">
    <location>
        <begin position="168"/>
        <end position="179"/>
    </location>
</feature>
<gene>
    <name evidence="4" type="ORF">FMM02_06090</name>
</gene>
<keyword evidence="5" id="KW-1185">Reference proteome</keyword>
<keyword evidence="2" id="KW-0812">Transmembrane</keyword>
<accession>A0A516IRN6</accession>
<evidence type="ECO:0000313" key="4">
    <source>
        <dbReference type="EMBL" id="QDP19568.1"/>
    </source>
</evidence>
<feature type="transmembrane region" description="Helical" evidence="2">
    <location>
        <begin position="231"/>
        <end position="252"/>
    </location>
</feature>
<keyword evidence="2" id="KW-0472">Membrane</keyword>
<organism evidence="4 5">
    <name type="scientific">Sphingomonas xanthus</name>
    <dbReference type="NCBI Taxonomy" id="2594473"/>
    <lineage>
        <taxon>Bacteria</taxon>
        <taxon>Pseudomonadati</taxon>
        <taxon>Pseudomonadota</taxon>
        <taxon>Alphaproteobacteria</taxon>
        <taxon>Sphingomonadales</taxon>
        <taxon>Sphingomonadaceae</taxon>
        <taxon>Sphingomonas</taxon>
    </lineage>
</organism>
<dbReference type="EMBL" id="CP041659">
    <property type="protein sequence ID" value="QDP19568.1"/>
    <property type="molecule type" value="Genomic_DNA"/>
</dbReference>